<dbReference type="NCBIfam" id="TIGR03352">
    <property type="entry name" value="VI_chp_3"/>
    <property type="match status" value="1"/>
</dbReference>
<gene>
    <name evidence="1" type="primary">tssJ</name>
    <name evidence="1" type="ORF">ORQ98_26275</name>
</gene>
<dbReference type="PANTHER" id="PTHR37625">
    <property type="entry name" value="OUTER MEMBRANE LIPOPROTEIN-RELATED"/>
    <property type="match status" value="1"/>
</dbReference>
<dbReference type="InterPro" id="IPR017734">
    <property type="entry name" value="T6SS_SciN"/>
</dbReference>
<name>A0ABT5UGG3_9GAMM</name>
<dbReference type="InterPro" id="IPR038706">
    <property type="entry name" value="Type_VI_SciN-like_sf"/>
</dbReference>
<evidence type="ECO:0000313" key="2">
    <source>
        <dbReference type="Proteomes" id="UP001528823"/>
    </source>
</evidence>
<protein>
    <submittedName>
        <fullName evidence="1">Type VI secretion system lipoprotein TssJ</fullName>
    </submittedName>
</protein>
<proteinExistence type="predicted"/>
<dbReference type="Gene3D" id="2.60.40.4150">
    <property type="entry name" value="Type VI secretion system, lipoprotein SciN"/>
    <property type="match status" value="1"/>
</dbReference>
<dbReference type="Proteomes" id="UP001528823">
    <property type="component" value="Unassembled WGS sequence"/>
</dbReference>
<accession>A0ABT5UGG3</accession>
<reference evidence="1 2" key="1">
    <citation type="submission" date="2022-11" db="EMBL/GenBank/DDBJ databases">
        <title>Spartinivicinus poritis sp. nov., isolated from scleractinian coral Porites lutea.</title>
        <authorList>
            <person name="Zhang G."/>
            <person name="Cai L."/>
            <person name="Wei Q."/>
        </authorList>
    </citation>
    <scope>NUCLEOTIDE SEQUENCE [LARGE SCALE GENOMIC DNA]</scope>
    <source>
        <strain evidence="1 2">A2-2</strain>
    </source>
</reference>
<keyword evidence="1" id="KW-0449">Lipoprotein</keyword>
<evidence type="ECO:0000313" key="1">
    <source>
        <dbReference type="EMBL" id="MDE1465472.1"/>
    </source>
</evidence>
<sequence length="182" mass="20904">MTLAIIKHISAKTWYMQITTKWLGKRRLRERLGQQLGKWIGLLTAILLLSACMPTNETKLDLNYIVAADVNPDHNQRPSPVVIRLFELTTPSVFENADFFSLYQQPQQVLSSSLLNQEEHEFSPGTNVQHRLLLHPNTHFVAVLAAYRDIENANWRLVIPVKPKERNNATLLINRLSINLTQ</sequence>
<dbReference type="Pfam" id="PF12790">
    <property type="entry name" value="T6SS-SciN"/>
    <property type="match status" value="1"/>
</dbReference>
<comment type="caution">
    <text evidence="1">The sequence shown here is derived from an EMBL/GenBank/DDBJ whole genome shotgun (WGS) entry which is preliminary data.</text>
</comment>
<organism evidence="1 2">
    <name type="scientific">Spartinivicinus poritis</name>
    <dbReference type="NCBI Taxonomy" id="2994640"/>
    <lineage>
        <taxon>Bacteria</taxon>
        <taxon>Pseudomonadati</taxon>
        <taxon>Pseudomonadota</taxon>
        <taxon>Gammaproteobacteria</taxon>
        <taxon>Oceanospirillales</taxon>
        <taxon>Zooshikellaceae</taxon>
        <taxon>Spartinivicinus</taxon>
    </lineage>
</organism>
<dbReference type="EMBL" id="JAPMOU010000065">
    <property type="protein sequence ID" value="MDE1465472.1"/>
    <property type="molecule type" value="Genomic_DNA"/>
</dbReference>
<dbReference type="RefSeq" id="WP_274691779.1">
    <property type="nucleotide sequence ID" value="NZ_JAPMOU010000065.1"/>
</dbReference>
<keyword evidence="2" id="KW-1185">Reference proteome</keyword>
<dbReference type="PANTHER" id="PTHR37625:SF4">
    <property type="entry name" value="OUTER MEMBRANE LIPOPROTEIN"/>
    <property type="match status" value="1"/>
</dbReference>